<evidence type="ECO:0000256" key="11">
    <source>
        <dbReference type="PROSITE-ProRule" id="PRU00284"/>
    </source>
</evidence>
<dbReference type="GO" id="GO:0052131">
    <property type="term" value="P:positive aerotaxis"/>
    <property type="evidence" value="ECO:0007669"/>
    <property type="project" value="UniProtKB-ARBA"/>
</dbReference>
<comment type="similarity">
    <text evidence="10">Belongs to the methyl-accepting chemotaxis (MCP) protein family.</text>
</comment>
<feature type="transmembrane region" description="Helical" evidence="13">
    <location>
        <begin position="149"/>
        <end position="167"/>
    </location>
</feature>
<feature type="domain" description="Methyl-accepting transducer" evidence="14">
    <location>
        <begin position="242"/>
        <end position="478"/>
    </location>
</feature>
<evidence type="ECO:0000256" key="10">
    <source>
        <dbReference type="ARBA" id="ARBA00029447"/>
    </source>
</evidence>
<dbReference type="SMART" id="SM00091">
    <property type="entry name" value="PAS"/>
    <property type="match status" value="1"/>
</dbReference>
<dbReference type="Pfam" id="PF08447">
    <property type="entry name" value="PAS_3"/>
    <property type="match status" value="1"/>
</dbReference>
<reference evidence="16 17" key="1">
    <citation type="journal article" date="2014" name="Genome Announc.">
        <title>Draft Genome Sequence of the Agar-Degrading Bacterium Catenovulum sp. Strain DS-2, Isolated from Intestines of Haliotis diversicolor.</title>
        <authorList>
            <person name="Shan D."/>
            <person name="Li X."/>
            <person name="Gu Z."/>
            <person name="Wei G."/>
            <person name="Gao Z."/>
            <person name="Shao Z."/>
        </authorList>
    </citation>
    <scope>NUCLEOTIDE SEQUENCE [LARGE SCALE GENOMIC DNA]</scope>
    <source>
        <strain evidence="16 17">DS-2</strain>
    </source>
</reference>
<evidence type="ECO:0000256" key="5">
    <source>
        <dbReference type="ARBA" id="ARBA00022519"/>
    </source>
</evidence>
<evidence type="ECO:0000259" key="14">
    <source>
        <dbReference type="PROSITE" id="PS50111"/>
    </source>
</evidence>
<evidence type="ECO:0000313" key="17">
    <source>
        <dbReference type="Proteomes" id="UP000019276"/>
    </source>
</evidence>
<evidence type="ECO:0000259" key="15">
    <source>
        <dbReference type="PROSITE" id="PS50112"/>
    </source>
</evidence>
<dbReference type="PROSITE" id="PS50111">
    <property type="entry name" value="CHEMOTAXIS_TRANSDUC_2"/>
    <property type="match status" value="1"/>
</dbReference>
<dbReference type="Pfam" id="PF00015">
    <property type="entry name" value="MCPsignal"/>
    <property type="match status" value="1"/>
</dbReference>
<dbReference type="STRING" id="1328313.DS2_13389"/>
<keyword evidence="2" id="KW-1003">Cell membrane</keyword>
<dbReference type="PATRIC" id="fig|1328313.3.peg.2735"/>
<comment type="caution">
    <text evidence="16">The sequence shown here is derived from an EMBL/GenBank/DDBJ whole genome shotgun (WGS) entry which is preliminary data.</text>
</comment>
<keyword evidence="4" id="KW-0145">Chemotaxis</keyword>
<proteinExistence type="inferred from homology"/>
<keyword evidence="3" id="KW-0488">Methylation</keyword>
<dbReference type="PANTHER" id="PTHR32089">
    <property type="entry name" value="METHYL-ACCEPTING CHEMOTAXIS PROTEIN MCPB"/>
    <property type="match status" value="1"/>
</dbReference>
<evidence type="ECO:0000256" key="13">
    <source>
        <dbReference type="SAM" id="Phobius"/>
    </source>
</evidence>
<dbReference type="InterPro" id="IPR004089">
    <property type="entry name" value="MCPsignal_dom"/>
</dbReference>
<dbReference type="InterPro" id="IPR004090">
    <property type="entry name" value="Chemotax_Me-accpt_rcpt"/>
</dbReference>
<evidence type="ECO:0000256" key="9">
    <source>
        <dbReference type="ARBA" id="ARBA00023224"/>
    </source>
</evidence>
<dbReference type="CDD" id="cd00130">
    <property type="entry name" value="PAS"/>
    <property type="match status" value="1"/>
</dbReference>
<feature type="coiled-coil region" evidence="12">
    <location>
        <begin position="239"/>
        <end position="270"/>
    </location>
</feature>
<dbReference type="InterPro" id="IPR035965">
    <property type="entry name" value="PAS-like_dom_sf"/>
</dbReference>
<evidence type="ECO:0000256" key="2">
    <source>
        <dbReference type="ARBA" id="ARBA00022475"/>
    </source>
</evidence>
<dbReference type="Gene3D" id="1.10.287.950">
    <property type="entry name" value="Methyl-accepting chemotaxis protein"/>
    <property type="match status" value="1"/>
</dbReference>
<accession>W7Q8W4</accession>
<evidence type="ECO:0000256" key="8">
    <source>
        <dbReference type="ARBA" id="ARBA00023136"/>
    </source>
</evidence>
<evidence type="ECO:0000256" key="12">
    <source>
        <dbReference type="SAM" id="Coils"/>
    </source>
</evidence>
<evidence type="ECO:0000256" key="1">
    <source>
        <dbReference type="ARBA" id="ARBA00004429"/>
    </source>
</evidence>
<dbReference type="AlphaFoldDB" id="W7Q8W4"/>
<dbReference type="SMART" id="SM00283">
    <property type="entry name" value="MA"/>
    <property type="match status" value="1"/>
</dbReference>
<keyword evidence="12" id="KW-0175">Coiled coil</keyword>
<dbReference type="PROSITE" id="PS50112">
    <property type="entry name" value="PAS"/>
    <property type="match status" value="1"/>
</dbReference>
<dbReference type="EMBL" id="ARZY01000026">
    <property type="protein sequence ID" value="EWH09264.1"/>
    <property type="molecule type" value="Genomic_DNA"/>
</dbReference>
<evidence type="ECO:0000313" key="16">
    <source>
        <dbReference type="EMBL" id="EWH09264.1"/>
    </source>
</evidence>
<dbReference type="PANTHER" id="PTHR32089:SF52">
    <property type="entry name" value="CHEMOTAXIS SIGNAL TRANSDUCTION SYSTEM METHYL ACCEPTING SENSORY TRANSDUCER WITH PAS SENSORY DOMAIN"/>
    <property type="match status" value="1"/>
</dbReference>
<keyword evidence="17" id="KW-1185">Reference proteome</keyword>
<dbReference type="SUPFAM" id="SSF55785">
    <property type="entry name" value="PYP-like sensor domain (PAS domain)"/>
    <property type="match status" value="1"/>
</dbReference>
<keyword evidence="6 13" id="KW-0812">Transmembrane</keyword>
<dbReference type="FunFam" id="3.30.450.20:FF:000046">
    <property type="entry name" value="Aerotaxis sensor receptor"/>
    <property type="match status" value="1"/>
</dbReference>
<dbReference type="GO" id="GO:0004888">
    <property type="term" value="F:transmembrane signaling receptor activity"/>
    <property type="evidence" value="ECO:0007669"/>
    <property type="project" value="InterPro"/>
</dbReference>
<dbReference type="InterPro" id="IPR013655">
    <property type="entry name" value="PAS_fold_3"/>
</dbReference>
<dbReference type="SUPFAM" id="SSF58104">
    <property type="entry name" value="Methyl-accepting chemotaxis protein (MCP) signaling domain"/>
    <property type="match status" value="1"/>
</dbReference>
<keyword evidence="8 13" id="KW-0472">Membrane</keyword>
<evidence type="ECO:0000256" key="6">
    <source>
        <dbReference type="ARBA" id="ARBA00022692"/>
    </source>
</evidence>
<organism evidence="16 17">
    <name type="scientific">Catenovulum agarivorans DS-2</name>
    <dbReference type="NCBI Taxonomy" id="1328313"/>
    <lineage>
        <taxon>Bacteria</taxon>
        <taxon>Pseudomonadati</taxon>
        <taxon>Pseudomonadota</taxon>
        <taxon>Gammaproteobacteria</taxon>
        <taxon>Alteromonadales</taxon>
        <taxon>Alteromonadaceae</taxon>
        <taxon>Catenovulum</taxon>
    </lineage>
</organism>
<dbReference type="FunFam" id="1.10.287.950:FF:000001">
    <property type="entry name" value="Methyl-accepting chemotaxis sensory transducer"/>
    <property type="match status" value="1"/>
</dbReference>
<evidence type="ECO:0000256" key="7">
    <source>
        <dbReference type="ARBA" id="ARBA00022989"/>
    </source>
</evidence>
<gene>
    <name evidence="16" type="ORF">DS2_13389</name>
</gene>
<feature type="coiled-coil region" evidence="12">
    <location>
        <begin position="320"/>
        <end position="357"/>
    </location>
</feature>
<dbReference type="GO" id="GO:0005886">
    <property type="term" value="C:plasma membrane"/>
    <property type="evidence" value="ECO:0007669"/>
    <property type="project" value="UniProtKB-SubCell"/>
</dbReference>
<dbReference type="NCBIfam" id="TIGR00229">
    <property type="entry name" value="sensory_box"/>
    <property type="match status" value="1"/>
</dbReference>
<name>W7Q8W4_9ALTE</name>
<feature type="domain" description="PAS" evidence="15">
    <location>
        <begin position="13"/>
        <end position="60"/>
    </location>
</feature>
<keyword evidence="7 13" id="KW-1133">Transmembrane helix</keyword>
<dbReference type="GO" id="GO:0007165">
    <property type="term" value="P:signal transduction"/>
    <property type="evidence" value="ECO:0007669"/>
    <property type="project" value="UniProtKB-KW"/>
</dbReference>
<dbReference type="Proteomes" id="UP000019276">
    <property type="component" value="Unassembled WGS sequence"/>
</dbReference>
<keyword evidence="5" id="KW-0997">Cell inner membrane</keyword>
<dbReference type="Gene3D" id="3.30.450.20">
    <property type="entry name" value="PAS domain"/>
    <property type="match status" value="1"/>
</dbReference>
<dbReference type="InterPro" id="IPR000014">
    <property type="entry name" value="PAS"/>
</dbReference>
<dbReference type="eggNOG" id="COG0840">
    <property type="taxonomic scope" value="Bacteria"/>
</dbReference>
<protein>
    <submittedName>
        <fullName evidence="16">Methyl-accepting chemotaxis sensory transducer with Pas/Pac sensor</fullName>
    </submittedName>
</protein>
<evidence type="ECO:0000256" key="4">
    <source>
        <dbReference type="ARBA" id="ARBA00022500"/>
    </source>
</evidence>
<sequence length="514" mass="57303">MKRNQHTVDKEVVVQANEELVSTTDLRGVITYANDAFIRVSGFSKEELIGKNHNLVRHPDMPKQAFADMWQKLKAGRSWRGIVKNRCKDGEFYWVDAFVTPIVEGDSVIGYQSVRTRPQPQHLQKAQAVYQQLQRGSTNRFELSFNHKLILALTVSITFLILLASMASITAAVMAAAMLMLLFGIFYQELLSLPQKLTKLKQQRDDITRDILYGNTDSAFIDHVIDFERARNHTVIGRFNDLTDTLEHVVQDLKQLIKQANNNSQEQNFQLSQVAAAMNEMSASAQEIANSTRGTSNKVNEIQADCENADVILLDNAKEMQQLSDMVHDAAESADVLKEQAEKVQQVMDEISSIAEQTNLLALNAAIESARAGEHGRGFAVVADEVRALSSRTQQSASTIQQSIVSMHQTIETWLQTMHESEQQAMRCNDKAAKAADLVDHITKMIEDISALSTQIATAATQQGTACEEINANIQAVDGLSNESLQLVDKLDFDAQQLSQTTDYIHTMATTFKQ</sequence>
<dbReference type="PRINTS" id="PR00260">
    <property type="entry name" value="CHEMTRNSDUCR"/>
</dbReference>
<evidence type="ECO:0000256" key="3">
    <source>
        <dbReference type="ARBA" id="ARBA00022481"/>
    </source>
</evidence>
<keyword evidence="9 11" id="KW-0807">Transducer</keyword>
<comment type="subcellular location">
    <subcellularLocation>
        <location evidence="1">Cell inner membrane</location>
        <topology evidence="1">Multi-pass membrane protein</topology>
    </subcellularLocation>
</comment>